<evidence type="ECO:0000313" key="4">
    <source>
        <dbReference type="Proteomes" id="UP000319212"/>
    </source>
</evidence>
<evidence type="ECO:0000256" key="1">
    <source>
        <dbReference type="SAM" id="MobiDB-lite"/>
    </source>
</evidence>
<name>A0A502E2L2_9BURK</name>
<feature type="region of interest" description="Disordered" evidence="1">
    <location>
        <begin position="67"/>
        <end position="108"/>
    </location>
</feature>
<feature type="signal peptide" evidence="2">
    <location>
        <begin position="1"/>
        <end position="25"/>
    </location>
</feature>
<protein>
    <submittedName>
        <fullName evidence="3">Uncharacterized protein</fullName>
    </submittedName>
</protein>
<reference evidence="3 4" key="1">
    <citation type="journal article" date="2019" name="Environ. Microbiol.">
        <title>Species interactions and distinct microbial communities in high Arctic permafrost affected cryosols are associated with the CH4 and CO2 gas fluxes.</title>
        <authorList>
            <person name="Altshuler I."/>
            <person name="Hamel J."/>
            <person name="Turney S."/>
            <person name="Magnuson E."/>
            <person name="Levesque R."/>
            <person name="Greer C."/>
            <person name="Whyte L.G."/>
        </authorList>
    </citation>
    <scope>NUCLEOTIDE SEQUENCE [LARGE SCALE GENOMIC DNA]</scope>
    <source>
        <strain evidence="3 4">S06.C</strain>
    </source>
</reference>
<organism evidence="3 4">
    <name type="scientific">Variovorax guangxiensis</name>
    <dbReference type="NCBI Taxonomy" id="1775474"/>
    <lineage>
        <taxon>Bacteria</taxon>
        <taxon>Pseudomonadati</taxon>
        <taxon>Pseudomonadota</taxon>
        <taxon>Betaproteobacteria</taxon>
        <taxon>Burkholderiales</taxon>
        <taxon>Comamonadaceae</taxon>
        <taxon>Variovorax</taxon>
    </lineage>
</organism>
<feature type="chain" id="PRO_5021206908" evidence="2">
    <location>
        <begin position="26"/>
        <end position="122"/>
    </location>
</feature>
<proteinExistence type="predicted"/>
<evidence type="ECO:0000313" key="3">
    <source>
        <dbReference type="EMBL" id="TPG30660.1"/>
    </source>
</evidence>
<dbReference type="Proteomes" id="UP000319212">
    <property type="component" value="Unassembled WGS sequence"/>
</dbReference>
<dbReference type="EMBL" id="RCZI01000001">
    <property type="protein sequence ID" value="TPG30660.1"/>
    <property type="molecule type" value="Genomic_DNA"/>
</dbReference>
<accession>A0A502E2L2</accession>
<comment type="caution">
    <text evidence="3">The sequence shown here is derived from an EMBL/GenBank/DDBJ whole genome shotgun (WGS) entry which is preliminary data.</text>
</comment>
<sequence>MSMPANRIRFAFFGTALMLSISGFAQQPVERNEAQARYDAQVAACNRGDLANPAREACVRAAGAALDRTRGSPPVEAPVPSADGRATVVTPMGSTTPPAASDTITSGDGRATIVVPADRVPR</sequence>
<keyword evidence="2" id="KW-0732">Signal</keyword>
<evidence type="ECO:0000256" key="2">
    <source>
        <dbReference type="SAM" id="SignalP"/>
    </source>
</evidence>
<dbReference type="AlphaFoldDB" id="A0A502E2L2"/>
<feature type="compositionally biased region" description="Polar residues" evidence="1">
    <location>
        <begin position="92"/>
        <end position="106"/>
    </location>
</feature>
<gene>
    <name evidence="3" type="ORF">EAH82_04110</name>
</gene>